<accession>A0A7W4LXS8</accession>
<gene>
    <name evidence="10" type="ORF">BACVE_002618</name>
</gene>
<keyword evidence="4 8" id="KW-0812">Transmembrane</keyword>
<feature type="compositionally biased region" description="Polar residues" evidence="7">
    <location>
        <begin position="83"/>
        <end position="92"/>
    </location>
</feature>
<evidence type="ECO:0000256" key="6">
    <source>
        <dbReference type="ARBA" id="ARBA00023136"/>
    </source>
</evidence>
<evidence type="ECO:0000256" key="9">
    <source>
        <dbReference type="SAM" id="SignalP"/>
    </source>
</evidence>
<keyword evidence="5 8" id="KW-1133">Transmembrane helix</keyword>
<evidence type="ECO:0000256" key="7">
    <source>
        <dbReference type="SAM" id="MobiDB-lite"/>
    </source>
</evidence>
<reference evidence="11" key="1">
    <citation type="submission" date="2020-10" db="EMBL/GenBank/DDBJ databases">
        <title>Complete genome sequence of Bacillus velezensis NST6.</title>
        <authorList>
            <person name="Choi J."/>
        </authorList>
    </citation>
    <scope>NUCLEOTIDE SEQUENCE [LARGE SCALE GENOMIC DNA]</scope>
    <source>
        <strain evidence="11">NST6</strain>
    </source>
</reference>
<evidence type="ECO:0000256" key="8">
    <source>
        <dbReference type="SAM" id="Phobius"/>
    </source>
</evidence>
<dbReference type="Pfam" id="PF10661">
    <property type="entry name" value="EssA"/>
    <property type="match status" value="1"/>
</dbReference>
<dbReference type="GO" id="GO:0005886">
    <property type="term" value="C:plasma membrane"/>
    <property type="evidence" value="ECO:0007669"/>
    <property type="project" value="UniProtKB-SubCell"/>
</dbReference>
<dbReference type="Proteomes" id="UP000587477">
    <property type="component" value="Chromosome"/>
</dbReference>
<keyword evidence="9" id="KW-0732">Signal</keyword>
<feature type="region of interest" description="Disordered" evidence="7">
    <location>
        <begin position="59"/>
        <end position="92"/>
    </location>
</feature>
<keyword evidence="6 8" id="KW-0472">Membrane</keyword>
<evidence type="ECO:0000256" key="3">
    <source>
        <dbReference type="ARBA" id="ARBA00022475"/>
    </source>
</evidence>
<feature type="transmembrane region" description="Helical" evidence="8">
    <location>
        <begin position="127"/>
        <end position="149"/>
    </location>
</feature>
<dbReference type="InterPro" id="IPR018920">
    <property type="entry name" value="EssA/YueC"/>
</dbReference>
<dbReference type="AlphaFoldDB" id="A0A7W4LXS8"/>
<name>A0A7W4LXS8_BACVE</name>
<protein>
    <recommendedName>
        <fullName evidence="12">Type VII secretion protein EssA</fullName>
    </recommendedName>
</protein>
<dbReference type="InterPro" id="IPR034026">
    <property type="entry name" value="EssA"/>
</dbReference>
<evidence type="ECO:0000256" key="4">
    <source>
        <dbReference type="ARBA" id="ARBA00022692"/>
    </source>
</evidence>
<feature type="compositionally biased region" description="Basic and acidic residues" evidence="7">
    <location>
        <begin position="59"/>
        <end position="80"/>
    </location>
</feature>
<evidence type="ECO:0000256" key="1">
    <source>
        <dbReference type="ARBA" id="ARBA00004162"/>
    </source>
</evidence>
<proteinExistence type="inferred from homology"/>
<evidence type="ECO:0000256" key="5">
    <source>
        <dbReference type="ARBA" id="ARBA00022989"/>
    </source>
</evidence>
<evidence type="ECO:0000313" key="11">
    <source>
        <dbReference type="Proteomes" id="UP000587477"/>
    </source>
</evidence>
<feature type="chain" id="PRO_5039322285" description="Type VII secretion protein EssA" evidence="9">
    <location>
        <begin position="25"/>
        <end position="159"/>
    </location>
</feature>
<evidence type="ECO:0000256" key="2">
    <source>
        <dbReference type="ARBA" id="ARBA00008570"/>
    </source>
</evidence>
<evidence type="ECO:0000313" key="10">
    <source>
        <dbReference type="EMBL" id="QOY27605.1"/>
    </source>
</evidence>
<evidence type="ECO:0008006" key="12">
    <source>
        <dbReference type="Google" id="ProtNLM"/>
    </source>
</evidence>
<sequence length="159" mass="18049">MFMEKGLLLFALSFFLFLPQAAAANEENTDVKPNEYEKKDIEIRTDYLHDDAYSEEKTALPKEQKDIKFDQPSENPDDKLISNLFTSSDTEPNTIKAQSKQLGITFAEPAVRHTSADMETEEKKTSYLLPVIYAVLILLGIAAMIYLIPKVTAQEKARR</sequence>
<comment type="similarity">
    <text evidence="2">Belongs to the EssA family.</text>
</comment>
<feature type="signal peptide" evidence="9">
    <location>
        <begin position="1"/>
        <end position="24"/>
    </location>
</feature>
<dbReference type="EMBL" id="CP063687">
    <property type="protein sequence ID" value="QOY27605.1"/>
    <property type="molecule type" value="Genomic_DNA"/>
</dbReference>
<keyword evidence="3" id="KW-1003">Cell membrane</keyword>
<dbReference type="NCBIfam" id="TIGR03927">
    <property type="entry name" value="T7SS_EssA_Firm"/>
    <property type="match status" value="1"/>
</dbReference>
<organism evidence="10 11">
    <name type="scientific">Bacillus velezensis</name>
    <dbReference type="NCBI Taxonomy" id="492670"/>
    <lineage>
        <taxon>Bacteria</taxon>
        <taxon>Bacillati</taxon>
        <taxon>Bacillota</taxon>
        <taxon>Bacilli</taxon>
        <taxon>Bacillales</taxon>
        <taxon>Bacillaceae</taxon>
        <taxon>Bacillus</taxon>
        <taxon>Bacillus amyloliquefaciens group</taxon>
    </lineage>
</organism>
<comment type="subcellular location">
    <subcellularLocation>
        <location evidence="1">Cell membrane</location>
        <topology evidence="1">Single-pass membrane protein</topology>
    </subcellularLocation>
</comment>